<evidence type="ECO:0000256" key="10">
    <source>
        <dbReference type="ARBA" id="ARBA00022840"/>
    </source>
</evidence>
<keyword evidence="15" id="KW-0614">Plasmid</keyword>
<evidence type="ECO:0000256" key="2">
    <source>
        <dbReference type="ARBA" id="ARBA00004651"/>
    </source>
</evidence>
<keyword evidence="5" id="KW-0597">Phosphoprotein</keyword>
<organism evidence="15 16">
    <name type="scientific">Rhizobium rosettiformans</name>
    <dbReference type="NCBI Taxonomy" id="1368430"/>
    <lineage>
        <taxon>Bacteria</taxon>
        <taxon>Pseudomonadati</taxon>
        <taxon>Pseudomonadota</taxon>
        <taxon>Alphaproteobacteria</taxon>
        <taxon>Hyphomicrobiales</taxon>
        <taxon>Rhizobiaceae</taxon>
        <taxon>Rhizobium/Agrobacterium group</taxon>
        <taxon>Rhizobium</taxon>
    </lineage>
</organism>
<evidence type="ECO:0000256" key="13">
    <source>
        <dbReference type="SAM" id="Phobius"/>
    </source>
</evidence>
<evidence type="ECO:0000259" key="14">
    <source>
        <dbReference type="PROSITE" id="PS50885"/>
    </source>
</evidence>
<evidence type="ECO:0000256" key="8">
    <source>
        <dbReference type="ARBA" id="ARBA00022741"/>
    </source>
</evidence>
<comment type="catalytic activity">
    <reaction evidence="1">
        <text>ATP + protein L-histidine = ADP + protein N-phospho-L-histidine.</text>
        <dbReference type="EC" id="2.7.13.3"/>
    </reaction>
</comment>
<evidence type="ECO:0000256" key="7">
    <source>
        <dbReference type="ARBA" id="ARBA00022692"/>
    </source>
</evidence>
<dbReference type="PROSITE" id="PS50885">
    <property type="entry name" value="HAMP"/>
    <property type="match status" value="1"/>
</dbReference>
<evidence type="ECO:0000313" key="16">
    <source>
        <dbReference type="Proteomes" id="UP000596351"/>
    </source>
</evidence>
<evidence type="ECO:0000256" key="3">
    <source>
        <dbReference type="ARBA" id="ARBA00012438"/>
    </source>
</evidence>
<keyword evidence="8" id="KW-0547">Nucleotide-binding</keyword>
<evidence type="ECO:0000256" key="6">
    <source>
        <dbReference type="ARBA" id="ARBA00022679"/>
    </source>
</evidence>
<dbReference type="Gene3D" id="3.30.450.20">
    <property type="entry name" value="PAS domain"/>
    <property type="match status" value="2"/>
</dbReference>
<sequence>MDSCGGTEGGVRKRLFAVSALPTVVDLDPASCATSLNRISRNLRMTGAILVIDAERKLVCDSQGNPAGVDFSERPYVNDGLGADADSLVVGTYTVSKLTGAAVLPVAVPLIRDGSVIGVVATAIRLDWLQERMAERNLSGGGTVTLADREGVILAHAPDPGALVGATMPETLLSKVQSAEPGTLEATRIGNGDRTIIGYRPATVEMPVFVSAGLSSSQAFHIINRTTWASLSMVLFSVVAAFIAATVVGDRFILRPVYRIVGVLESYKAGNLASRTKMAGQAGELGLVGDTLDSLLDELEARRAAAALSEDRRSLLVGELRHRVKNTLAVVTAIARQTFPRDERLHSFSQRLSALGRAYDLLFAGQEGHPEAPIADVVKAALAPYEQGAETPFEIAGPPLMIQAEGGLALSLVIHELATNATKYGALSDRNGRVLISWTSANGRITFTWHEQDGPPVSKPERVGFGSLLIGRAFPASCRPEVKLDYSPDGLKCLIEFEANLPSAVTSLAG</sequence>
<evidence type="ECO:0000256" key="5">
    <source>
        <dbReference type="ARBA" id="ARBA00022553"/>
    </source>
</evidence>
<geneLocation type="plasmid" evidence="15 16">
    <name>p1</name>
</geneLocation>
<dbReference type="SMART" id="SM00304">
    <property type="entry name" value="HAMP"/>
    <property type="match status" value="1"/>
</dbReference>
<dbReference type="InterPro" id="IPR011102">
    <property type="entry name" value="Sig_transdc_His_kinase_HWE"/>
</dbReference>
<dbReference type="GO" id="GO:0016301">
    <property type="term" value="F:kinase activity"/>
    <property type="evidence" value="ECO:0007669"/>
    <property type="project" value="UniProtKB-KW"/>
</dbReference>
<feature type="transmembrane region" description="Helical" evidence="13">
    <location>
        <begin position="228"/>
        <end position="249"/>
    </location>
</feature>
<dbReference type="EC" id="2.7.13.3" evidence="3"/>
<dbReference type="SMART" id="SM00911">
    <property type="entry name" value="HWE_HK"/>
    <property type="match status" value="1"/>
</dbReference>
<keyword evidence="7 13" id="KW-0812">Transmembrane</keyword>
<dbReference type="CDD" id="cd12915">
    <property type="entry name" value="PDC2_DGC_like"/>
    <property type="match status" value="1"/>
</dbReference>
<keyword evidence="10" id="KW-0067">ATP-binding</keyword>
<proteinExistence type="predicted"/>
<dbReference type="Gene3D" id="6.10.340.10">
    <property type="match status" value="1"/>
</dbReference>
<keyword evidence="11 13" id="KW-1133">Transmembrane helix</keyword>
<keyword evidence="9 15" id="KW-0418">Kinase</keyword>
<evidence type="ECO:0000256" key="9">
    <source>
        <dbReference type="ARBA" id="ARBA00022777"/>
    </source>
</evidence>
<dbReference type="InterPro" id="IPR003660">
    <property type="entry name" value="HAMP_dom"/>
</dbReference>
<dbReference type="InterPro" id="IPR033479">
    <property type="entry name" value="dCache_1"/>
</dbReference>
<dbReference type="Pfam" id="PF07536">
    <property type="entry name" value="HWE_HK"/>
    <property type="match status" value="1"/>
</dbReference>
<name>A0ABX7F407_9HYPH</name>
<reference evidence="15 16" key="1">
    <citation type="submission" date="2018-09" db="EMBL/GenBank/DDBJ databases">
        <title>Rhizobium sp. MAE2-X.</title>
        <authorList>
            <person name="Lee Y."/>
            <person name="Jeon C.O."/>
        </authorList>
    </citation>
    <scope>NUCLEOTIDE SEQUENCE [LARGE SCALE GENOMIC DNA]</scope>
    <source>
        <strain evidence="15 16">MAE2-X</strain>
        <plasmid evidence="15 16">p1</plasmid>
    </source>
</reference>
<evidence type="ECO:0000256" key="11">
    <source>
        <dbReference type="ARBA" id="ARBA00022989"/>
    </source>
</evidence>
<evidence type="ECO:0000256" key="12">
    <source>
        <dbReference type="ARBA" id="ARBA00023136"/>
    </source>
</evidence>
<dbReference type="PANTHER" id="PTHR41523">
    <property type="entry name" value="TWO-COMPONENT SYSTEM SENSOR PROTEIN"/>
    <property type="match status" value="1"/>
</dbReference>
<evidence type="ECO:0000256" key="1">
    <source>
        <dbReference type="ARBA" id="ARBA00000085"/>
    </source>
</evidence>
<evidence type="ECO:0000313" key="15">
    <source>
        <dbReference type="EMBL" id="QRF54496.1"/>
    </source>
</evidence>
<keyword evidence="4" id="KW-1003">Cell membrane</keyword>
<dbReference type="Pfam" id="PF02743">
    <property type="entry name" value="dCache_1"/>
    <property type="match status" value="1"/>
</dbReference>
<accession>A0ABX7F407</accession>
<dbReference type="Gene3D" id="3.30.565.10">
    <property type="entry name" value="Histidine kinase-like ATPase, C-terminal domain"/>
    <property type="match status" value="1"/>
</dbReference>
<gene>
    <name evidence="15" type="ORF">D4A92_23625</name>
</gene>
<dbReference type="CDD" id="cd12914">
    <property type="entry name" value="PDC1_DGC_like"/>
    <property type="match status" value="1"/>
</dbReference>
<feature type="domain" description="HAMP" evidence="14">
    <location>
        <begin position="251"/>
        <end position="304"/>
    </location>
</feature>
<keyword evidence="16" id="KW-1185">Reference proteome</keyword>
<keyword evidence="12 13" id="KW-0472">Membrane</keyword>
<dbReference type="InterPro" id="IPR036890">
    <property type="entry name" value="HATPase_C_sf"/>
</dbReference>
<protein>
    <recommendedName>
        <fullName evidence="3">histidine kinase</fullName>
        <ecNumber evidence="3">2.7.13.3</ecNumber>
    </recommendedName>
</protein>
<dbReference type="Proteomes" id="UP000596351">
    <property type="component" value="Plasmid p1"/>
</dbReference>
<dbReference type="PANTHER" id="PTHR41523:SF7">
    <property type="entry name" value="HISTIDINE KINASE"/>
    <property type="match status" value="1"/>
</dbReference>
<keyword evidence="6" id="KW-0808">Transferase</keyword>
<dbReference type="EMBL" id="CP032406">
    <property type="protein sequence ID" value="QRF54496.1"/>
    <property type="molecule type" value="Genomic_DNA"/>
</dbReference>
<evidence type="ECO:0000256" key="4">
    <source>
        <dbReference type="ARBA" id="ARBA00022475"/>
    </source>
</evidence>
<comment type="subcellular location">
    <subcellularLocation>
        <location evidence="2">Cell membrane</location>
        <topology evidence="2">Multi-pass membrane protein</topology>
    </subcellularLocation>
</comment>